<dbReference type="EMBL" id="JACXVP010000009">
    <property type="protein sequence ID" value="KAG5585272.1"/>
    <property type="molecule type" value="Genomic_DNA"/>
</dbReference>
<feature type="compositionally biased region" description="Basic and acidic residues" evidence="1">
    <location>
        <begin position="46"/>
        <end position="56"/>
    </location>
</feature>
<sequence length="300" mass="32891">MLLEKPILWQIPSPNTVIRLPVPTCTSTSKELPKSTKNLSSARPHRPPDEDQSERLNVADKTHTGTLSDSSHNSTNSQSTDAINTIISVKELEATRKIISPSVSILIREKVIGYMESPSFDLNHSKNSTDFTVLIDGNREAICAKDVNESLELRHQFRDTSSQPRADSITGDYSPHDGVHLTEISSKMDGGITGGEESGELRAKVAGVYEQTGKGNISPQMETHPSDISNNLEEGTTNNNQSIPPDKAVAVDILVIATIKANACSNRSTNSRTSNSYIHRNCHYRWNRLALVGRLILDPP</sequence>
<name>A0A9J5XEF8_SOLCO</name>
<evidence type="ECO:0000313" key="2">
    <source>
        <dbReference type="EMBL" id="KAG5585272.1"/>
    </source>
</evidence>
<dbReference type="AlphaFoldDB" id="A0A9J5XEF8"/>
<feature type="compositionally biased region" description="Polar residues" evidence="1">
    <location>
        <begin position="26"/>
        <end position="41"/>
    </location>
</feature>
<evidence type="ECO:0000256" key="1">
    <source>
        <dbReference type="SAM" id="MobiDB-lite"/>
    </source>
</evidence>
<keyword evidence="3" id="KW-1185">Reference proteome</keyword>
<proteinExistence type="predicted"/>
<dbReference type="OrthoDB" id="10420236at2759"/>
<gene>
    <name evidence="2" type="ORF">H5410_045706</name>
</gene>
<evidence type="ECO:0000313" key="3">
    <source>
        <dbReference type="Proteomes" id="UP000824120"/>
    </source>
</evidence>
<comment type="caution">
    <text evidence="2">The sequence shown here is derived from an EMBL/GenBank/DDBJ whole genome shotgun (WGS) entry which is preliminary data.</text>
</comment>
<dbReference type="Proteomes" id="UP000824120">
    <property type="component" value="Chromosome 9"/>
</dbReference>
<reference evidence="2 3" key="1">
    <citation type="submission" date="2020-09" db="EMBL/GenBank/DDBJ databases">
        <title>De no assembly of potato wild relative species, Solanum commersonii.</title>
        <authorList>
            <person name="Cho K."/>
        </authorList>
    </citation>
    <scope>NUCLEOTIDE SEQUENCE [LARGE SCALE GENOMIC DNA]</scope>
    <source>
        <strain evidence="2">LZ3.2</strain>
        <tissue evidence="2">Leaf</tissue>
    </source>
</reference>
<protein>
    <submittedName>
        <fullName evidence="2">Uncharacterized protein</fullName>
    </submittedName>
</protein>
<organism evidence="2 3">
    <name type="scientific">Solanum commersonii</name>
    <name type="common">Commerson's wild potato</name>
    <name type="synonym">Commerson's nightshade</name>
    <dbReference type="NCBI Taxonomy" id="4109"/>
    <lineage>
        <taxon>Eukaryota</taxon>
        <taxon>Viridiplantae</taxon>
        <taxon>Streptophyta</taxon>
        <taxon>Embryophyta</taxon>
        <taxon>Tracheophyta</taxon>
        <taxon>Spermatophyta</taxon>
        <taxon>Magnoliopsida</taxon>
        <taxon>eudicotyledons</taxon>
        <taxon>Gunneridae</taxon>
        <taxon>Pentapetalae</taxon>
        <taxon>asterids</taxon>
        <taxon>lamiids</taxon>
        <taxon>Solanales</taxon>
        <taxon>Solanaceae</taxon>
        <taxon>Solanoideae</taxon>
        <taxon>Solaneae</taxon>
        <taxon>Solanum</taxon>
    </lineage>
</organism>
<accession>A0A9J5XEF8</accession>
<feature type="region of interest" description="Disordered" evidence="1">
    <location>
        <begin position="26"/>
        <end position="56"/>
    </location>
</feature>